<dbReference type="PANTHER" id="PTHR35024">
    <property type="entry name" value="HYPOTHETICAL CYTOSOLIC PROTEIN"/>
    <property type="match status" value="1"/>
</dbReference>
<reference evidence="4" key="1">
    <citation type="journal article" date="2019" name="Int. J. Syst. Evol. Microbiol.">
        <title>The Global Catalogue of Microorganisms (GCM) 10K type strain sequencing project: providing services to taxonomists for standard genome sequencing and annotation.</title>
        <authorList>
            <consortium name="The Broad Institute Genomics Platform"/>
            <consortium name="The Broad Institute Genome Sequencing Center for Infectious Disease"/>
            <person name="Wu L."/>
            <person name="Ma J."/>
        </authorList>
    </citation>
    <scope>NUCLEOTIDE SEQUENCE [LARGE SCALE GENOMIC DNA]</scope>
    <source>
        <strain evidence="4">JCM 17843</strain>
    </source>
</reference>
<dbReference type="EMBL" id="BMOV01000006">
    <property type="protein sequence ID" value="GGO13314.1"/>
    <property type="molecule type" value="Genomic_DNA"/>
</dbReference>
<accession>A0ABQ2LEA8</accession>
<evidence type="ECO:0000256" key="2">
    <source>
        <dbReference type="SAM" id="MobiDB-lite"/>
    </source>
</evidence>
<evidence type="ECO:0000313" key="4">
    <source>
        <dbReference type="Proteomes" id="UP000602381"/>
    </source>
</evidence>
<dbReference type="Pfam" id="PF04519">
    <property type="entry name" value="Bactofilin"/>
    <property type="match status" value="1"/>
</dbReference>
<feature type="compositionally biased region" description="Basic and acidic residues" evidence="2">
    <location>
        <begin position="1"/>
        <end position="24"/>
    </location>
</feature>
<sequence length="159" mass="16525">MFKSSNKADMKKAEQAPTSKRDSASDAPSIISASVLITGDIESPGEIQLDGDIKGNVHCASLTLGETGSILGKVVANSITLRGQVEGEVIGTVVRLEKTARISGDIMHQTLSVEAGARLSGNIIHAENPMSSTKPGVDKESNAKQAHAATRTEKALSST</sequence>
<dbReference type="RefSeq" id="WP_188873847.1">
    <property type="nucleotide sequence ID" value="NZ_BMOV01000006.1"/>
</dbReference>
<comment type="caution">
    <text evidence="3">The sequence shown here is derived from an EMBL/GenBank/DDBJ whole genome shotgun (WGS) entry which is preliminary data.</text>
</comment>
<dbReference type="PANTHER" id="PTHR35024:SF4">
    <property type="entry name" value="POLYMER-FORMING CYTOSKELETAL PROTEIN"/>
    <property type="match status" value="1"/>
</dbReference>
<feature type="region of interest" description="Disordered" evidence="2">
    <location>
        <begin position="1"/>
        <end position="26"/>
    </location>
</feature>
<dbReference type="InterPro" id="IPR007607">
    <property type="entry name" value="BacA/B"/>
</dbReference>
<organism evidence="3 4">
    <name type="scientific">Iodidimonas muriae</name>
    <dbReference type="NCBI Taxonomy" id="261467"/>
    <lineage>
        <taxon>Bacteria</taxon>
        <taxon>Pseudomonadati</taxon>
        <taxon>Pseudomonadota</taxon>
        <taxon>Alphaproteobacteria</taxon>
        <taxon>Iodidimonadales</taxon>
        <taxon>Iodidimonadaceae</taxon>
        <taxon>Iodidimonas</taxon>
    </lineage>
</organism>
<feature type="region of interest" description="Disordered" evidence="2">
    <location>
        <begin position="127"/>
        <end position="159"/>
    </location>
</feature>
<gene>
    <name evidence="3" type="ORF">GCM10007972_19410</name>
</gene>
<proteinExistence type="inferred from homology"/>
<evidence type="ECO:0000256" key="1">
    <source>
        <dbReference type="ARBA" id="ARBA00044755"/>
    </source>
</evidence>
<name>A0ABQ2LEA8_9PROT</name>
<keyword evidence="4" id="KW-1185">Reference proteome</keyword>
<evidence type="ECO:0000313" key="3">
    <source>
        <dbReference type="EMBL" id="GGO13314.1"/>
    </source>
</evidence>
<comment type="similarity">
    <text evidence="1">Belongs to the bactofilin family.</text>
</comment>
<evidence type="ECO:0008006" key="5">
    <source>
        <dbReference type="Google" id="ProtNLM"/>
    </source>
</evidence>
<feature type="compositionally biased region" description="Basic and acidic residues" evidence="2">
    <location>
        <begin position="150"/>
        <end position="159"/>
    </location>
</feature>
<dbReference type="Proteomes" id="UP000602381">
    <property type="component" value="Unassembled WGS sequence"/>
</dbReference>
<protein>
    <recommendedName>
        <fullName evidence="5">Polymer-forming cytoskeletal protein</fullName>
    </recommendedName>
</protein>